<evidence type="ECO:0008006" key="5">
    <source>
        <dbReference type="Google" id="ProtNLM"/>
    </source>
</evidence>
<evidence type="ECO:0000313" key="4">
    <source>
        <dbReference type="Proteomes" id="UP001157167"/>
    </source>
</evidence>
<dbReference type="Proteomes" id="UP001157167">
    <property type="component" value="Unassembled WGS sequence"/>
</dbReference>
<keyword evidence="2" id="KW-0732">Signal</keyword>
<feature type="signal peptide" evidence="2">
    <location>
        <begin position="1"/>
        <end position="28"/>
    </location>
</feature>
<feature type="compositionally biased region" description="Pro residues" evidence="1">
    <location>
        <begin position="49"/>
        <end position="59"/>
    </location>
</feature>
<protein>
    <recommendedName>
        <fullName evidence="5">MSHA biogenesis protein MshK</fullName>
    </recommendedName>
</protein>
<keyword evidence="4" id="KW-1185">Reference proteome</keyword>
<sequence>MRMFSIHATALAALAVTLPLLSGPAARAESLGRLFHTPAERARIDRPPQPDATPAPPPRLDGIITRSGGKPVIFVDGQATPADTRQVRINDASARVTGPDGRHHLLRVGDSPLNTGAP</sequence>
<evidence type="ECO:0000313" key="3">
    <source>
        <dbReference type="EMBL" id="GLT24646.1"/>
    </source>
</evidence>
<feature type="region of interest" description="Disordered" evidence="1">
    <location>
        <begin position="37"/>
        <end position="61"/>
    </location>
</feature>
<dbReference type="EMBL" id="BSPX01000118">
    <property type="protein sequence ID" value="GLT24646.1"/>
    <property type="molecule type" value="Genomic_DNA"/>
</dbReference>
<name>A0ABQ6FKA7_9RHOO</name>
<evidence type="ECO:0000256" key="2">
    <source>
        <dbReference type="SAM" id="SignalP"/>
    </source>
</evidence>
<reference evidence="4" key="1">
    <citation type="journal article" date="2019" name="Int. J. Syst. Evol. Microbiol.">
        <title>The Global Catalogue of Microorganisms (GCM) 10K type strain sequencing project: providing services to taxonomists for standard genome sequencing and annotation.</title>
        <authorList>
            <consortium name="The Broad Institute Genomics Platform"/>
            <consortium name="The Broad Institute Genome Sequencing Center for Infectious Disease"/>
            <person name="Wu L."/>
            <person name="Ma J."/>
        </authorList>
    </citation>
    <scope>NUCLEOTIDE SEQUENCE [LARGE SCALE GENOMIC DNA]</scope>
    <source>
        <strain evidence="4">NBRC 102407</strain>
    </source>
</reference>
<feature type="chain" id="PRO_5045481339" description="MSHA biogenesis protein MshK" evidence="2">
    <location>
        <begin position="29"/>
        <end position="118"/>
    </location>
</feature>
<comment type="caution">
    <text evidence="3">The sequence shown here is derived from an EMBL/GenBank/DDBJ whole genome shotgun (WGS) entry which is preliminary data.</text>
</comment>
<evidence type="ECO:0000256" key="1">
    <source>
        <dbReference type="SAM" id="MobiDB-lite"/>
    </source>
</evidence>
<feature type="region of interest" description="Disordered" evidence="1">
    <location>
        <begin position="94"/>
        <end position="118"/>
    </location>
</feature>
<proteinExistence type="predicted"/>
<gene>
    <name evidence="3" type="ORF">GCM10007933_41350</name>
</gene>
<organism evidence="3 4">
    <name type="scientific">Zoogloea oryzae</name>
    <dbReference type="NCBI Taxonomy" id="310767"/>
    <lineage>
        <taxon>Bacteria</taxon>
        <taxon>Pseudomonadati</taxon>
        <taxon>Pseudomonadota</taxon>
        <taxon>Betaproteobacteria</taxon>
        <taxon>Rhodocyclales</taxon>
        <taxon>Zoogloeaceae</taxon>
        <taxon>Zoogloea</taxon>
    </lineage>
</organism>
<accession>A0ABQ6FKA7</accession>
<feature type="compositionally biased region" description="Basic and acidic residues" evidence="1">
    <location>
        <begin position="38"/>
        <end position="48"/>
    </location>
</feature>